<protein>
    <submittedName>
        <fullName evidence="3">Low temperature requirement protein A</fullName>
    </submittedName>
</protein>
<accession>A0ABY4QX78</accession>
<keyword evidence="2" id="KW-0812">Transmembrane</keyword>
<evidence type="ECO:0000256" key="2">
    <source>
        <dbReference type="SAM" id="Phobius"/>
    </source>
</evidence>
<dbReference type="PANTHER" id="PTHR36840">
    <property type="entry name" value="BLL5714 PROTEIN"/>
    <property type="match status" value="1"/>
</dbReference>
<sequence length="430" mass="45558">MNVSVGSRPGSNTKDPRAEMPSYLRSRGGEHSVTNIELFFDLVYVFAITQMSHQLLHTHGVEGVCQTAIMLAMIWLLWVYTTWVTNWLDPDRDPLRLLLVGLMLASLVLSASLPDAFGHRGLVVGLTYASMQIVRSAVAVALLAAAPEDRGLRLNFERILSWCALSGALAVAGGAAHGHGRELLWLLVIVVDLTGGAVGFWTPGLGRSRVDEWTIDGAHFAERCQAFVLIALGESLVVVGAALSGLSSPDGPEIAAFVVAFLGAAALWWVYFDRSGPAGAWVIARSADPGRLGRSAYHFLHPIMIGGIIVSAAADEQVLAAPTAPAHTATAWLVLGGTALFLAGHAAFTTVVWRSVPWTRLIAIVCLALLAIIATRVSGLALASCALVVLIAVCAGDRLLLRDPYGTAPETPGTGRGDHGEHGEHARLAR</sequence>
<feature type="compositionally biased region" description="Polar residues" evidence="1">
    <location>
        <begin position="1"/>
        <end position="13"/>
    </location>
</feature>
<feature type="transmembrane region" description="Helical" evidence="2">
    <location>
        <begin position="95"/>
        <end position="113"/>
    </location>
</feature>
<feature type="compositionally biased region" description="Basic and acidic residues" evidence="1">
    <location>
        <begin position="416"/>
        <end position="430"/>
    </location>
</feature>
<dbReference type="EMBL" id="CP097332">
    <property type="protein sequence ID" value="UQX87732.1"/>
    <property type="molecule type" value="Genomic_DNA"/>
</dbReference>
<evidence type="ECO:0000313" key="3">
    <source>
        <dbReference type="EMBL" id="UQX87732.1"/>
    </source>
</evidence>
<feature type="transmembrane region" description="Helical" evidence="2">
    <location>
        <begin position="380"/>
        <end position="401"/>
    </location>
</feature>
<evidence type="ECO:0000256" key="1">
    <source>
        <dbReference type="SAM" id="MobiDB-lite"/>
    </source>
</evidence>
<evidence type="ECO:0000313" key="4">
    <source>
        <dbReference type="Proteomes" id="UP001056336"/>
    </source>
</evidence>
<feature type="region of interest" description="Disordered" evidence="1">
    <location>
        <begin position="407"/>
        <end position="430"/>
    </location>
</feature>
<feature type="transmembrane region" description="Helical" evidence="2">
    <location>
        <begin position="159"/>
        <end position="177"/>
    </location>
</feature>
<feature type="transmembrane region" description="Helical" evidence="2">
    <location>
        <begin position="125"/>
        <end position="147"/>
    </location>
</feature>
<organism evidence="3 4">
    <name type="scientific">Jatrophihabitans telluris</name>
    <dbReference type="NCBI Taxonomy" id="2038343"/>
    <lineage>
        <taxon>Bacteria</taxon>
        <taxon>Bacillati</taxon>
        <taxon>Actinomycetota</taxon>
        <taxon>Actinomycetes</taxon>
        <taxon>Jatrophihabitantales</taxon>
        <taxon>Jatrophihabitantaceae</taxon>
        <taxon>Jatrophihabitans</taxon>
    </lineage>
</organism>
<feature type="transmembrane region" description="Helical" evidence="2">
    <location>
        <begin position="183"/>
        <end position="205"/>
    </location>
</feature>
<gene>
    <name evidence="3" type="ORF">M6D93_15700</name>
</gene>
<reference evidence="3" key="2">
    <citation type="submission" date="2022-05" db="EMBL/GenBank/DDBJ databases">
        <authorList>
            <person name="Kim J.-S."/>
            <person name="Lee K."/>
            <person name="Suh M."/>
            <person name="Eom M."/>
            <person name="Kim J.-S."/>
            <person name="Kim D.-S."/>
            <person name="Ko S.-H."/>
            <person name="Shin Y."/>
            <person name="Lee J.-S."/>
        </authorList>
    </citation>
    <scope>NUCLEOTIDE SEQUENCE</scope>
    <source>
        <strain evidence="3">N237</strain>
    </source>
</reference>
<feature type="transmembrane region" description="Helical" evidence="2">
    <location>
        <begin position="295"/>
        <end position="314"/>
    </location>
</feature>
<feature type="transmembrane region" description="Helical" evidence="2">
    <location>
        <begin position="254"/>
        <end position="272"/>
    </location>
</feature>
<feature type="transmembrane region" description="Helical" evidence="2">
    <location>
        <begin position="329"/>
        <end position="351"/>
    </location>
</feature>
<dbReference type="Proteomes" id="UP001056336">
    <property type="component" value="Chromosome"/>
</dbReference>
<feature type="transmembrane region" description="Helical" evidence="2">
    <location>
        <begin position="68"/>
        <end position="88"/>
    </location>
</feature>
<feature type="region of interest" description="Disordered" evidence="1">
    <location>
        <begin position="1"/>
        <end position="24"/>
    </location>
</feature>
<name>A0ABY4QX78_9ACTN</name>
<keyword evidence="2" id="KW-0472">Membrane</keyword>
<proteinExistence type="predicted"/>
<dbReference type="RefSeq" id="WP_249770543.1">
    <property type="nucleotide sequence ID" value="NZ_CP097332.1"/>
</dbReference>
<reference evidence="3" key="1">
    <citation type="journal article" date="2018" name="Int. J. Syst. Evol. Microbiol.">
        <title>Jatrophihabitans telluris sp. nov., isolated from sediment soil of lava forest wetlands and the emended description of the genus Jatrophihabitans.</title>
        <authorList>
            <person name="Lee K.C."/>
            <person name="Suh M.K."/>
            <person name="Eom M.K."/>
            <person name="Kim K.K."/>
            <person name="Kim J.S."/>
            <person name="Kim D.S."/>
            <person name="Ko S.H."/>
            <person name="Shin Y.K."/>
            <person name="Lee J.S."/>
        </authorList>
    </citation>
    <scope>NUCLEOTIDE SEQUENCE</scope>
    <source>
        <strain evidence="3">N237</strain>
    </source>
</reference>
<dbReference type="PANTHER" id="PTHR36840:SF1">
    <property type="entry name" value="BLL5714 PROTEIN"/>
    <property type="match status" value="1"/>
</dbReference>
<keyword evidence="4" id="KW-1185">Reference proteome</keyword>
<dbReference type="InterPro" id="IPR010640">
    <property type="entry name" value="Low_temperature_requirement_A"/>
</dbReference>
<feature type="transmembrane region" description="Helical" evidence="2">
    <location>
        <begin position="226"/>
        <end position="248"/>
    </location>
</feature>
<keyword evidence="2" id="KW-1133">Transmembrane helix</keyword>
<dbReference type="Pfam" id="PF06772">
    <property type="entry name" value="LtrA"/>
    <property type="match status" value="1"/>
</dbReference>
<feature type="transmembrane region" description="Helical" evidence="2">
    <location>
        <begin position="358"/>
        <end position="374"/>
    </location>
</feature>